<keyword evidence="4" id="KW-0808">Transferase</keyword>
<dbReference type="GO" id="GO:0061630">
    <property type="term" value="F:ubiquitin protein ligase activity"/>
    <property type="evidence" value="ECO:0007669"/>
    <property type="project" value="UniProtKB-EC"/>
</dbReference>
<dbReference type="SMART" id="SM00184">
    <property type="entry name" value="RING"/>
    <property type="match status" value="1"/>
</dbReference>
<dbReference type="EC" id="2.3.2.27" evidence="3"/>
<evidence type="ECO:0000256" key="4">
    <source>
        <dbReference type="ARBA" id="ARBA00022679"/>
    </source>
</evidence>
<dbReference type="RefSeq" id="XP_019619573.1">
    <property type="nucleotide sequence ID" value="XM_019764014.1"/>
</dbReference>
<name>A0A6P4Y567_BRABE</name>
<proteinExistence type="predicted"/>
<keyword evidence="5" id="KW-0479">Metal-binding</keyword>
<dbReference type="AlphaFoldDB" id="A0A6P4Y567"/>
<gene>
    <name evidence="13" type="primary">LOC109466305</name>
</gene>
<dbReference type="PANTHER" id="PTHR15710">
    <property type="entry name" value="E3 UBIQUITIN-PROTEIN LIGASE PRAJA"/>
    <property type="match status" value="1"/>
</dbReference>
<evidence type="ECO:0000256" key="7">
    <source>
        <dbReference type="ARBA" id="ARBA00022786"/>
    </source>
</evidence>
<protein>
    <recommendedName>
        <fullName evidence="3">RING-type E3 ubiquitin transferase</fullName>
        <ecNumber evidence="3">2.3.2.27</ecNumber>
    </recommendedName>
</protein>
<dbReference type="KEGG" id="bbel:109466305"/>
<dbReference type="OrthoDB" id="8062037at2759"/>
<evidence type="ECO:0000256" key="6">
    <source>
        <dbReference type="ARBA" id="ARBA00022771"/>
    </source>
</evidence>
<evidence type="ECO:0000313" key="12">
    <source>
        <dbReference type="Proteomes" id="UP000515135"/>
    </source>
</evidence>
<dbReference type="GO" id="GO:0000209">
    <property type="term" value="P:protein polyubiquitination"/>
    <property type="evidence" value="ECO:0007669"/>
    <property type="project" value="UniProtKB-ARBA"/>
</dbReference>
<keyword evidence="7" id="KW-0833">Ubl conjugation pathway</keyword>
<feature type="compositionally biased region" description="Basic and acidic residues" evidence="10">
    <location>
        <begin position="93"/>
        <end position="102"/>
    </location>
</feature>
<dbReference type="PANTHER" id="PTHR15710:SF197">
    <property type="entry name" value="E3 UBIQUITIN-PROTEIN LIGASE RNF115-LIKE ISOFORM X1"/>
    <property type="match status" value="1"/>
</dbReference>
<comment type="catalytic activity">
    <reaction evidence="1">
        <text>S-ubiquitinyl-[E2 ubiquitin-conjugating enzyme]-L-cysteine + [acceptor protein]-L-lysine = [E2 ubiquitin-conjugating enzyme]-L-cysteine + N(6)-ubiquitinyl-[acceptor protein]-L-lysine.</text>
        <dbReference type="EC" id="2.3.2.27"/>
    </reaction>
</comment>
<dbReference type="Gene3D" id="3.30.40.10">
    <property type="entry name" value="Zinc/RING finger domain, C3HC4 (zinc finger)"/>
    <property type="match status" value="1"/>
</dbReference>
<dbReference type="GeneID" id="109466305"/>
<dbReference type="SUPFAM" id="SSF57850">
    <property type="entry name" value="RING/U-box"/>
    <property type="match status" value="1"/>
</dbReference>
<dbReference type="Pfam" id="PF13639">
    <property type="entry name" value="zf-RING_2"/>
    <property type="match status" value="1"/>
</dbReference>
<dbReference type="InterPro" id="IPR039525">
    <property type="entry name" value="RNF126-like_zinc-ribbon"/>
</dbReference>
<dbReference type="InterPro" id="IPR001841">
    <property type="entry name" value="Znf_RING"/>
</dbReference>
<evidence type="ECO:0000256" key="3">
    <source>
        <dbReference type="ARBA" id="ARBA00012483"/>
    </source>
</evidence>
<organism evidence="12 13">
    <name type="scientific">Branchiostoma belcheri</name>
    <name type="common">Amphioxus</name>
    <dbReference type="NCBI Taxonomy" id="7741"/>
    <lineage>
        <taxon>Eukaryota</taxon>
        <taxon>Metazoa</taxon>
        <taxon>Chordata</taxon>
        <taxon>Cephalochordata</taxon>
        <taxon>Leptocardii</taxon>
        <taxon>Amphioxiformes</taxon>
        <taxon>Branchiostomatidae</taxon>
        <taxon>Branchiostoma</taxon>
    </lineage>
</organism>
<evidence type="ECO:0000256" key="2">
    <source>
        <dbReference type="ARBA" id="ARBA00004906"/>
    </source>
</evidence>
<evidence type="ECO:0000256" key="10">
    <source>
        <dbReference type="SAM" id="MobiDB-lite"/>
    </source>
</evidence>
<keyword evidence="6 9" id="KW-0863">Zinc-finger</keyword>
<evidence type="ECO:0000256" key="1">
    <source>
        <dbReference type="ARBA" id="ARBA00000900"/>
    </source>
</evidence>
<feature type="domain" description="RING-type" evidence="11">
    <location>
        <begin position="226"/>
        <end position="267"/>
    </location>
</feature>
<accession>A0A6P4Y567</accession>
<evidence type="ECO:0000256" key="5">
    <source>
        <dbReference type="ARBA" id="ARBA00022723"/>
    </source>
</evidence>
<dbReference type="Pfam" id="PF14369">
    <property type="entry name" value="Zn_ribbon_19"/>
    <property type="match status" value="1"/>
</dbReference>
<dbReference type="Proteomes" id="UP000515135">
    <property type="component" value="Unplaced"/>
</dbReference>
<feature type="region of interest" description="Disordered" evidence="10">
    <location>
        <begin position="83"/>
        <end position="103"/>
    </location>
</feature>
<dbReference type="GO" id="GO:0008270">
    <property type="term" value="F:zinc ion binding"/>
    <property type="evidence" value="ECO:0007669"/>
    <property type="project" value="UniProtKB-KW"/>
</dbReference>
<dbReference type="InterPro" id="IPR013083">
    <property type="entry name" value="Znf_RING/FYVE/PHD"/>
</dbReference>
<keyword evidence="8" id="KW-0862">Zinc</keyword>
<evidence type="ECO:0000259" key="11">
    <source>
        <dbReference type="PROSITE" id="PS50089"/>
    </source>
</evidence>
<evidence type="ECO:0000256" key="9">
    <source>
        <dbReference type="PROSITE-ProRule" id="PRU00175"/>
    </source>
</evidence>
<keyword evidence="12" id="KW-1185">Reference proteome</keyword>
<dbReference type="GO" id="GO:0005737">
    <property type="term" value="C:cytoplasm"/>
    <property type="evidence" value="ECO:0007669"/>
    <property type="project" value="TreeGrafter"/>
</dbReference>
<evidence type="ECO:0000256" key="8">
    <source>
        <dbReference type="ARBA" id="ARBA00022833"/>
    </source>
</evidence>
<dbReference type="PROSITE" id="PS50089">
    <property type="entry name" value="ZF_RING_2"/>
    <property type="match status" value="1"/>
</dbReference>
<sequence length="286" mass="31537">MAEAAVDQSSTGSVYFCHQCTQEVQPKLPDYTCPRCDSGFIEELTDNTFEPSGEDDEDGPNNIDVNPAEQFAELWSRTFLGLDPSLTEPSRGSADRERDIRDRRTRLPRTQLRFRTRPASHRGIDRSPALESIIQQLLGGLGGAAGTGLYPPVFLQSGTGGFPAGFFNLHGNPGDYAWGPGGLDAIITQLLNQLDGTGPPPADKKMIDALPTVTIIQEQVDNGLECTVCKEEYHLDERIRQLPCGHCYHSDCIVPWLEMHNTCPVCRKSLDGSRTDMDMDNSLDPR</sequence>
<evidence type="ECO:0000313" key="13">
    <source>
        <dbReference type="RefSeq" id="XP_019619573.1"/>
    </source>
</evidence>
<dbReference type="FunFam" id="3.30.40.10:FF:000069">
    <property type="entry name" value="E3 ubiquitin-protein ligase RNF115"/>
    <property type="match status" value="1"/>
</dbReference>
<reference evidence="13" key="1">
    <citation type="submission" date="2025-08" db="UniProtKB">
        <authorList>
            <consortium name="RefSeq"/>
        </authorList>
    </citation>
    <scope>IDENTIFICATION</scope>
    <source>
        <tissue evidence="13">Gonad</tissue>
    </source>
</reference>
<comment type="pathway">
    <text evidence="2">Protein modification; protein ubiquitination.</text>
</comment>